<evidence type="ECO:0000313" key="10">
    <source>
        <dbReference type="Proteomes" id="UP001296706"/>
    </source>
</evidence>
<feature type="transmembrane region" description="Helical" evidence="8">
    <location>
        <begin position="381"/>
        <end position="397"/>
    </location>
</feature>
<evidence type="ECO:0000256" key="4">
    <source>
        <dbReference type="ARBA" id="ARBA00022692"/>
    </source>
</evidence>
<evidence type="ECO:0000256" key="8">
    <source>
        <dbReference type="SAM" id="Phobius"/>
    </source>
</evidence>
<evidence type="ECO:0000256" key="5">
    <source>
        <dbReference type="ARBA" id="ARBA00022989"/>
    </source>
</evidence>
<feature type="transmembrane region" description="Helical" evidence="8">
    <location>
        <begin position="70"/>
        <end position="94"/>
    </location>
</feature>
<feature type="transmembrane region" description="Helical" evidence="8">
    <location>
        <begin position="178"/>
        <end position="202"/>
    </location>
</feature>
<feature type="transmembrane region" description="Helical" evidence="8">
    <location>
        <begin position="338"/>
        <end position="361"/>
    </location>
</feature>
<keyword evidence="4 8" id="KW-0812">Transmembrane</keyword>
<dbReference type="RefSeq" id="WP_169397980.1">
    <property type="nucleotide sequence ID" value="NZ_BAAAJH010000002.1"/>
</dbReference>
<evidence type="ECO:0000256" key="1">
    <source>
        <dbReference type="ARBA" id="ARBA00004651"/>
    </source>
</evidence>
<keyword evidence="2" id="KW-1003">Cell membrane</keyword>
<evidence type="ECO:0000313" key="9">
    <source>
        <dbReference type="EMBL" id="NMH79920.1"/>
    </source>
</evidence>
<proteinExistence type="inferred from homology"/>
<gene>
    <name evidence="9" type="ORF">HF577_22860</name>
</gene>
<feature type="transmembrane region" description="Helical" evidence="8">
    <location>
        <begin position="125"/>
        <end position="146"/>
    </location>
</feature>
<feature type="transmembrane region" description="Helical" evidence="8">
    <location>
        <begin position="209"/>
        <end position="227"/>
    </location>
</feature>
<evidence type="ECO:0000256" key="2">
    <source>
        <dbReference type="ARBA" id="ARBA00022475"/>
    </source>
</evidence>
<comment type="subcellular location">
    <subcellularLocation>
        <location evidence="1">Cell membrane</location>
        <topology evidence="1">Multi-pass membrane protein</topology>
    </subcellularLocation>
</comment>
<name>A0ABX1RHQ6_9PSEU</name>
<keyword evidence="6 8" id="KW-0472">Membrane</keyword>
<dbReference type="Proteomes" id="UP001296706">
    <property type="component" value="Unassembled WGS sequence"/>
</dbReference>
<dbReference type="InterPro" id="IPR018584">
    <property type="entry name" value="GT87"/>
</dbReference>
<keyword evidence="5 8" id="KW-1133">Transmembrane helix</keyword>
<sequence length="418" mass="43103">MGAGLMGSGRTTADTEVRGRRALRWGTAGAVVALAGQAVVLALWPAAHLLMIDLQVYRAGGEHVLSGEPLYTGGVLLDLPFVYPPFAAALFAPLVFLPLDVLKVLWTVGGLALLGYVVHRCARSVGVPSGSAAVATVLLTVLATCLDPVRTTLYLGQINIVLLALVVADLLGRPGSRWRGVGLGIAAAVKLTPLIFVVYLLVTGRRRAAATAVGVFVVAAGIGFLAAPSDSVAYWFHGTFAAADRISDVAGNANHSLNGLLARFGTPSAPSVLPWILTAAVLGALTVWLAVRAHRGGQEVLALTLCGLGSAALAPFAWSHHWVWVVPLVVLLAHRAVTGGRAAIVALLGVLAATLAVVTALPGPGVGPIPSTGLISLQPDVYLVLFLAVLAGSWWWLGSPVPWRTGGQAERAPGRPGT</sequence>
<keyword evidence="3" id="KW-0808">Transferase</keyword>
<reference evidence="9 10" key="1">
    <citation type="submission" date="2020-04" db="EMBL/GenBank/DDBJ databases">
        <authorList>
            <person name="Klaysubun C."/>
            <person name="Duangmal K."/>
            <person name="Lipun K."/>
        </authorList>
    </citation>
    <scope>NUCLEOTIDE SEQUENCE [LARGE SCALE GENOMIC DNA]</scope>
    <source>
        <strain evidence="9 10">JCM 11839</strain>
    </source>
</reference>
<protein>
    <submittedName>
        <fullName evidence="9">DUF2029 domain-containing protein</fullName>
    </submittedName>
</protein>
<evidence type="ECO:0000256" key="7">
    <source>
        <dbReference type="ARBA" id="ARBA00024033"/>
    </source>
</evidence>
<accession>A0ABX1RHQ6</accession>
<feature type="transmembrane region" description="Helical" evidence="8">
    <location>
        <begin position="101"/>
        <end position="119"/>
    </location>
</feature>
<evidence type="ECO:0000256" key="3">
    <source>
        <dbReference type="ARBA" id="ARBA00022679"/>
    </source>
</evidence>
<feature type="transmembrane region" description="Helical" evidence="8">
    <location>
        <begin position="300"/>
        <end position="318"/>
    </location>
</feature>
<dbReference type="Pfam" id="PF09594">
    <property type="entry name" value="GT87"/>
    <property type="match status" value="1"/>
</dbReference>
<feature type="transmembrane region" description="Helical" evidence="8">
    <location>
        <begin position="272"/>
        <end position="291"/>
    </location>
</feature>
<keyword evidence="10" id="KW-1185">Reference proteome</keyword>
<feature type="transmembrane region" description="Helical" evidence="8">
    <location>
        <begin position="28"/>
        <end position="50"/>
    </location>
</feature>
<evidence type="ECO:0000256" key="6">
    <source>
        <dbReference type="ARBA" id="ARBA00023136"/>
    </source>
</evidence>
<organism evidence="9 10">
    <name type="scientific">Pseudonocardia xinjiangensis</name>
    <dbReference type="NCBI Taxonomy" id="75289"/>
    <lineage>
        <taxon>Bacteria</taxon>
        <taxon>Bacillati</taxon>
        <taxon>Actinomycetota</taxon>
        <taxon>Actinomycetes</taxon>
        <taxon>Pseudonocardiales</taxon>
        <taxon>Pseudonocardiaceae</taxon>
        <taxon>Pseudonocardia</taxon>
    </lineage>
</organism>
<dbReference type="EMBL" id="JAAXKY010000082">
    <property type="protein sequence ID" value="NMH79920.1"/>
    <property type="molecule type" value="Genomic_DNA"/>
</dbReference>
<feature type="transmembrane region" description="Helical" evidence="8">
    <location>
        <begin position="153"/>
        <end position="172"/>
    </location>
</feature>
<comment type="caution">
    <text evidence="9">The sequence shown here is derived from an EMBL/GenBank/DDBJ whole genome shotgun (WGS) entry which is preliminary data.</text>
</comment>
<comment type="similarity">
    <text evidence="7">Belongs to the glycosyltransferase 87 family.</text>
</comment>